<evidence type="ECO:0000256" key="12">
    <source>
        <dbReference type="ARBA" id="ARBA00023065"/>
    </source>
</evidence>
<evidence type="ECO:0000256" key="5">
    <source>
        <dbReference type="ARBA" id="ARBA00022475"/>
    </source>
</evidence>
<dbReference type="Proteomes" id="UP000478008">
    <property type="component" value="Unassembled WGS sequence"/>
</dbReference>
<keyword evidence="7 16" id="KW-0812">Transmembrane</keyword>
<evidence type="ECO:0000313" key="20">
    <source>
        <dbReference type="Proteomes" id="UP000478008"/>
    </source>
</evidence>
<evidence type="ECO:0000256" key="1">
    <source>
        <dbReference type="ARBA" id="ARBA00004651"/>
    </source>
</evidence>
<feature type="domain" description="FAD-binding FR-type" evidence="18">
    <location>
        <begin position="419"/>
        <end position="532"/>
    </location>
</feature>
<feature type="transmembrane region" description="Helical" evidence="16">
    <location>
        <begin position="351"/>
        <end position="372"/>
    </location>
</feature>
<evidence type="ECO:0000313" key="19">
    <source>
        <dbReference type="EMBL" id="VUG19969.1"/>
    </source>
</evidence>
<feature type="transmembrane region" description="Helical" evidence="16">
    <location>
        <begin position="321"/>
        <end position="339"/>
    </location>
</feature>
<evidence type="ECO:0000256" key="10">
    <source>
        <dbReference type="ARBA" id="ARBA00022989"/>
    </source>
</evidence>
<dbReference type="Pfam" id="PF08022">
    <property type="entry name" value="FAD_binding_8"/>
    <property type="match status" value="1"/>
</dbReference>
<dbReference type="PANTHER" id="PTHR32361:SF9">
    <property type="entry name" value="FERRIC REDUCTASE TRANSMEMBRANE COMPONENT 3-RELATED"/>
    <property type="match status" value="1"/>
</dbReference>
<feature type="transmembrane region" description="Helical" evidence="16">
    <location>
        <begin position="279"/>
        <end position="300"/>
    </location>
</feature>
<evidence type="ECO:0000256" key="3">
    <source>
        <dbReference type="ARBA" id="ARBA00012668"/>
    </source>
</evidence>
<evidence type="ECO:0000256" key="7">
    <source>
        <dbReference type="ARBA" id="ARBA00022692"/>
    </source>
</evidence>
<dbReference type="EMBL" id="CABFWN010000006">
    <property type="protein sequence ID" value="VUG19969.1"/>
    <property type="molecule type" value="Genomic_DNA"/>
</dbReference>
<dbReference type="Gene3D" id="3.40.50.80">
    <property type="entry name" value="Nucleotide-binding domain of ferredoxin-NADP reductase (FNR) module"/>
    <property type="match status" value="1"/>
</dbReference>
<evidence type="ECO:0000256" key="4">
    <source>
        <dbReference type="ARBA" id="ARBA00022448"/>
    </source>
</evidence>
<evidence type="ECO:0000256" key="16">
    <source>
        <dbReference type="SAM" id="Phobius"/>
    </source>
</evidence>
<dbReference type="InterPro" id="IPR013121">
    <property type="entry name" value="Fe_red_NAD-bd_6"/>
</dbReference>
<dbReference type="GO" id="GO:0006879">
    <property type="term" value="P:intracellular iron ion homeostasis"/>
    <property type="evidence" value="ECO:0007669"/>
    <property type="project" value="TreeGrafter"/>
</dbReference>
<name>A0A7D9H569_DEKBR</name>
<dbReference type="GO" id="GO:0006826">
    <property type="term" value="P:iron ion transport"/>
    <property type="evidence" value="ECO:0007669"/>
    <property type="project" value="TreeGrafter"/>
</dbReference>
<feature type="transmembrane region" description="Helical" evidence="16">
    <location>
        <begin position="241"/>
        <end position="259"/>
    </location>
</feature>
<feature type="transmembrane region" description="Helical" evidence="16">
    <location>
        <begin position="168"/>
        <end position="190"/>
    </location>
</feature>
<dbReference type="InterPro" id="IPR013130">
    <property type="entry name" value="Fe3_Rdtase_TM_dom"/>
</dbReference>
<keyword evidence="12" id="KW-0406">Ion transport</keyword>
<evidence type="ECO:0000256" key="6">
    <source>
        <dbReference type="ARBA" id="ARBA00022630"/>
    </source>
</evidence>
<comment type="similarity">
    <text evidence="2">Belongs to the ferric reductase (FRE) family.</text>
</comment>
<sequence>MIISTLLSFLTFISVAKAEANWKTVLRLNNGSPEFWSCDSAVTSYLVFDFATNSTLEYAAYYDVMCGYDPCVGSMMLCCDKLANSDQAKMKKIYLVAASSCAEYSSFHHDWTYFRDQHKNATNKHLLLEDIKNTSMPIYLPAYTNMTAAFTTYDGYKAFYKNLDDATYYAIGNWLFFALVLVITSVFNLLKRIGLHVNHNNIFVNHIKGFITIPALFPNGNYQRPFGWKYLSILLPNRQDSIILSLFTIFQIVIYSLPYNQDEAASLFTTSTRAWQRFVADRSGILAFGKVPLLIIFAGRNNFLGYLTGKKYSDFIQYHKIIATWMFLDALIHSIYYTILEKGEYTLDLQSLYFVCGVIATSLAGGIILFALHPFRRYMYECFLYFHIIMVVAFIVMCWYHCQELGWCEWIILSCALWVFDRLFRIVRMIRFGYKKAHVEMINDTMFKITINKPKSFHSTPGQYGFIYFKDPLLFFQNHPFTIIESEENILCYIKAKRGITSHIMKRLMRLPEGILDTYVCVEGPYGKTAPIHHYKKGLLIAGGTGIPGIIDYAIKFGKQNLSCTRIKFVWIIGNLDGFETYIHDLISQLRNQPVEIDFYLTQGNASEMAKNRSKVVELTCTKNFESSDSESDQKPDDSVDFIHIKYGRPNIKNLLKENIGEASCAIVSCGPDRLEDNIRAEFSIMVKSSKETLDLFDELQVW</sequence>
<dbReference type="InterPro" id="IPR039261">
    <property type="entry name" value="FNR_nucleotide-bd"/>
</dbReference>
<dbReference type="Pfam" id="PF08030">
    <property type="entry name" value="NAD_binding_6"/>
    <property type="match status" value="1"/>
</dbReference>
<dbReference type="GO" id="GO:0005886">
    <property type="term" value="C:plasma membrane"/>
    <property type="evidence" value="ECO:0007669"/>
    <property type="project" value="UniProtKB-SubCell"/>
</dbReference>
<accession>A0A7D9H569</accession>
<feature type="chain" id="PRO_5028873722" description="ferric-chelate reductase (NADPH)" evidence="17">
    <location>
        <begin position="19"/>
        <end position="703"/>
    </location>
</feature>
<dbReference type="SFLD" id="SFLDS00052">
    <property type="entry name" value="Ferric_Reductase_Domain"/>
    <property type="match status" value="1"/>
</dbReference>
<keyword evidence="9" id="KW-0249">Electron transport</keyword>
<evidence type="ECO:0000256" key="11">
    <source>
        <dbReference type="ARBA" id="ARBA00023002"/>
    </source>
</evidence>
<feature type="signal peptide" evidence="17">
    <location>
        <begin position="1"/>
        <end position="18"/>
    </location>
</feature>
<dbReference type="PANTHER" id="PTHR32361">
    <property type="entry name" value="FERRIC/CUPRIC REDUCTASE TRANSMEMBRANE COMPONENT"/>
    <property type="match status" value="1"/>
</dbReference>
<keyword evidence="4" id="KW-0813">Transport</keyword>
<dbReference type="InterPro" id="IPR051410">
    <property type="entry name" value="Ferric/Cupric_Reductase"/>
</dbReference>
<evidence type="ECO:0000256" key="8">
    <source>
        <dbReference type="ARBA" id="ARBA00022827"/>
    </source>
</evidence>
<dbReference type="SFLD" id="SFLDG01168">
    <property type="entry name" value="Ferric_reductase_subgroup_(FRE"/>
    <property type="match status" value="1"/>
</dbReference>
<organism evidence="19 20">
    <name type="scientific">Dekkera bruxellensis</name>
    <name type="common">Brettanomyces custersii</name>
    <dbReference type="NCBI Taxonomy" id="5007"/>
    <lineage>
        <taxon>Eukaryota</taxon>
        <taxon>Fungi</taxon>
        <taxon>Dikarya</taxon>
        <taxon>Ascomycota</taxon>
        <taxon>Saccharomycotina</taxon>
        <taxon>Pichiomycetes</taxon>
        <taxon>Pichiales</taxon>
        <taxon>Pichiaceae</taxon>
        <taxon>Brettanomyces</taxon>
    </lineage>
</organism>
<evidence type="ECO:0000256" key="14">
    <source>
        <dbReference type="ARBA" id="ARBA00023180"/>
    </source>
</evidence>
<comment type="subcellular location">
    <subcellularLocation>
        <location evidence="1">Cell membrane</location>
        <topology evidence="1">Multi-pass membrane protein</topology>
    </subcellularLocation>
</comment>
<dbReference type="InterPro" id="IPR017927">
    <property type="entry name" value="FAD-bd_FR_type"/>
</dbReference>
<evidence type="ECO:0000256" key="17">
    <source>
        <dbReference type="SAM" id="SignalP"/>
    </source>
</evidence>
<evidence type="ECO:0000256" key="15">
    <source>
        <dbReference type="ARBA" id="ARBA00048483"/>
    </source>
</evidence>
<dbReference type="EC" id="1.16.1.9" evidence="3"/>
<feature type="transmembrane region" description="Helical" evidence="16">
    <location>
        <begin position="384"/>
        <end position="401"/>
    </location>
</feature>
<keyword evidence="11" id="KW-0560">Oxidoreductase</keyword>
<keyword evidence="14" id="KW-0325">Glycoprotein</keyword>
<dbReference type="AlphaFoldDB" id="A0A7D9H569"/>
<comment type="catalytic activity">
    <reaction evidence="15">
        <text>2 a Fe(II)-siderophore + NADP(+) + H(+) = 2 a Fe(III)-siderophore + NADPH</text>
        <dbReference type="Rhea" id="RHEA:28795"/>
        <dbReference type="Rhea" id="RHEA-COMP:11342"/>
        <dbReference type="Rhea" id="RHEA-COMP:11344"/>
        <dbReference type="ChEBI" id="CHEBI:15378"/>
        <dbReference type="ChEBI" id="CHEBI:29033"/>
        <dbReference type="ChEBI" id="CHEBI:29034"/>
        <dbReference type="ChEBI" id="CHEBI:57783"/>
        <dbReference type="ChEBI" id="CHEBI:58349"/>
        <dbReference type="EC" id="1.16.1.9"/>
    </reaction>
</comment>
<evidence type="ECO:0000259" key="18">
    <source>
        <dbReference type="PROSITE" id="PS51384"/>
    </source>
</evidence>
<dbReference type="SUPFAM" id="SSF52343">
    <property type="entry name" value="Ferredoxin reductase-like, C-terminal NADP-linked domain"/>
    <property type="match status" value="1"/>
</dbReference>
<keyword evidence="17" id="KW-0732">Signal</keyword>
<keyword evidence="6" id="KW-0285">Flavoprotein</keyword>
<keyword evidence="20" id="KW-1185">Reference proteome</keyword>
<dbReference type="CDD" id="cd06186">
    <property type="entry name" value="NOX_Duox_like_FAD_NADP"/>
    <property type="match status" value="1"/>
</dbReference>
<protein>
    <recommendedName>
        <fullName evidence="3">ferric-chelate reductase (NADPH)</fullName>
        <ecNumber evidence="3">1.16.1.9</ecNumber>
    </recommendedName>
</protein>
<keyword evidence="5" id="KW-1003">Cell membrane</keyword>
<dbReference type="SUPFAM" id="SSF63380">
    <property type="entry name" value="Riboflavin synthase domain-like"/>
    <property type="match status" value="1"/>
</dbReference>
<dbReference type="GO" id="GO:0052851">
    <property type="term" value="F:ferric-chelate reductase (NADPH) activity"/>
    <property type="evidence" value="ECO:0007669"/>
    <property type="project" value="UniProtKB-EC"/>
</dbReference>
<reference evidence="19 20" key="1">
    <citation type="submission" date="2019-07" db="EMBL/GenBank/DDBJ databases">
        <authorList>
            <person name="Friedrich A."/>
            <person name="Schacherer J."/>
        </authorList>
    </citation>
    <scope>NUCLEOTIDE SEQUENCE [LARGE SCALE GENOMIC DNA]</scope>
</reference>
<dbReference type="GO" id="GO:0015677">
    <property type="term" value="P:copper ion import"/>
    <property type="evidence" value="ECO:0007669"/>
    <property type="project" value="TreeGrafter"/>
</dbReference>
<evidence type="ECO:0000256" key="2">
    <source>
        <dbReference type="ARBA" id="ARBA00006278"/>
    </source>
</evidence>
<dbReference type="InterPro" id="IPR013112">
    <property type="entry name" value="FAD-bd_8"/>
</dbReference>
<dbReference type="InterPro" id="IPR017938">
    <property type="entry name" value="Riboflavin_synthase-like_b-brl"/>
</dbReference>
<gene>
    <name evidence="19" type="ORF">DEBR0S6_04632G</name>
</gene>
<evidence type="ECO:0000256" key="13">
    <source>
        <dbReference type="ARBA" id="ARBA00023136"/>
    </source>
</evidence>
<keyword evidence="8" id="KW-0274">FAD</keyword>
<keyword evidence="13 16" id="KW-0472">Membrane</keyword>
<evidence type="ECO:0000256" key="9">
    <source>
        <dbReference type="ARBA" id="ARBA00022982"/>
    </source>
</evidence>
<keyword evidence="10 16" id="KW-1133">Transmembrane helix</keyword>
<dbReference type="Pfam" id="PF01794">
    <property type="entry name" value="Ferric_reduct"/>
    <property type="match status" value="1"/>
</dbReference>
<dbReference type="PROSITE" id="PS51384">
    <property type="entry name" value="FAD_FR"/>
    <property type="match status" value="1"/>
</dbReference>
<proteinExistence type="inferred from homology"/>